<feature type="domain" description="FecR protein" evidence="2">
    <location>
        <begin position="68"/>
        <end position="170"/>
    </location>
</feature>
<evidence type="ECO:0000313" key="4">
    <source>
        <dbReference type="Proteomes" id="UP000627446"/>
    </source>
</evidence>
<evidence type="ECO:0000256" key="1">
    <source>
        <dbReference type="SAM" id="SignalP"/>
    </source>
</evidence>
<evidence type="ECO:0000259" key="2">
    <source>
        <dbReference type="Pfam" id="PF04773"/>
    </source>
</evidence>
<accession>A0A923HME5</accession>
<name>A0A923HME5_9BURK</name>
<dbReference type="Gene3D" id="2.60.120.1440">
    <property type="match status" value="1"/>
</dbReference>
<dbReference type="EMBL" id="JACOFZ010000003">
    <property type="protein sequence ID" value="MBC3881727.1"/>
    <property type="molecule type" value="Genomic_DNA"/>
</dbReference>
<comment type="caution">
    <text evidence="3">The sequence shown here is derived from an EMBL/GenBank/DDBJ whole genome shotgun (WGS) entry which is preliminary data.</text>
</comment>
<proteinExistence type="predicted"/>
<organism evidence="3 4">
    <name type="scientific">Undibacterium nitidum</name>
    <dbReference type="NCBI Taxonomy" id="2762298"/>
    <lineage>
        <taxon>Bacteria</taxon>
        <taxon>Pseudomonadati</taxon>
        <taxon>Pseudomonadota</taxon>
        <taxon>Betaproteobacteria</taxon>
        <taxon>Burkholderiales</taxon>
        <taxon>Oxalobacteraceae</taxon>
        <taxon>Undibacterium</taxon>
    </lineage>
</organism>
<evidence type="ECO:0000313" key="3">
    <source>
        <dbReference type="EMBL" id="MBC3881727.1"/>
    </source>
</evidence>
<dbReference type="InterPro" id="IPR006860">
    <property type="entry name" value="FecR"/>
</dbReference>
<dbReference type="PANTHER" id="PTHR38731:SF3">
    <property type="entry name" value="BLL6125 PROTEIN"/>
    <property type="match status" value="1"/>
</dbReference>
<dbReference type="AlphaFoldDB" id="A0A923HME5"/>
<feature type="signal peptide" evidence="1">
    <location>
        <begin position="1"/>
        <end position="31"/>
    </location>
</feature>
<reference evidence="3" key="1">
    <citation type="submission" date="2020-08" db="EMBL/GenBank/DDBJ databases">
        <title>Novel species isolated from subtropical streams in China.</title>
        <authorList>
            <person name="Lu H."/>
        </authorList>
    </citation>
    <scope>NUCLEOTIDE SEQUENCE</scope>
    <source>
        <strain evidence="3">LX22W</strain>
    </source>
</reference>
<sequence length="450" mass="47839">MKVFKVVIVKKLLSCAVALCVWILASGAALAQDLAGSVLIVIGDAQVADSKGATHALTRGEKVYAGQSIVTGANGHVNLRMVDGAAVIVRASSRLKIEDYFVDTATPSKSRIKLNLENGVVRSITGKAGEASKESYRLNTPLAAIGIRGTDFVVQASNDVTRVLVQSGAIVMTPLNADCTRDTLGPCKSASSRDLTAAMRNAYLELRSRADAPVFVPAEKAIESPNLIAPPRQDEPRVGGDKGNKAAAVSTDAYVVDANGNSAVGNIKNQVASTVKPEVPVVEPVVPQKIWWGRWEEYANGDARTMKNVTNSEREVSSSNPVFGLLREKTEEFALPTAGVASFKLADSESYLVNVDKTLTTAAITSPALTIDFGNRRYDTSLTVKAPGISPVGIQSQGTITFQGYFISESNSPNTFVDGALNRDGSQAGYLFQRFLENGTSVVGATRWIR</sequence>
<keyword evidence="4" id="KW-1185">Reference proteome</keyword>
<keyword evidence="1" id="KW-0732">Signal</keyword>
<dbReference type="PANTHER" id="PTHR38731">
    <property type="entry name" value="LIPL45-RELATED LIPOPROTEIN-RELATED"/>
    <property type="match status" value="1"/>
</dbReference>
<gene>
    <name evidence="3" type="ORF">H8K36_10110</name>
</gene>
<protein>
    <submittedName>
        <fullName evidence="3">FecR domain-containing protein</fullName>
    </submittedName>
</protein>
<feature type="chain" id="PRO_5037847118" evidence="1">
    <location>
        <begin position="32"/>
        <end position="450"/>
    </location>
</feature>
<dbReference type="RefSeq" id="WP_186920447.1">
    <property type="nucleotide sequence ID" value="NZ_JACOFZ010000003.1"/>
</dbReference>
<dbReference type="Pfam" id="PF04773">
    <property type="entry name" value="FecR"/>
    <property type="match status" value="1"/>
</dbReference>
<dbReference type="Proteomes" id="UP000627446">
    <property type="component" value="Unassembled WGS sequence"/>
</dbReference>